<evidence type="ECO:0000256" key="2">
    <source>
        <dbReference type="ARBA" id="ARBA00022989"/>
    </source>
</evidence>
<evidence type="ECO:0000313" key="4">
    <source>
        <dbReference type="Proteomes" id="UP000019183"/>
    </source>
</evidence>
<reference evidence="3" key="1">
    <citation type="submission" date="2013-10" db="EMBL/GenBank/DDBJ databases">
        <title>Antibiotic resistance diversity of beta-lactamase producers in the General Hospital Vienna.</title>
        <authorList>
            <person name="Barisic I."/>
            <person name="Mitteregger D."/>
            <person name="Hirschl A.M."/>
            <person name="Noehammer C."/>
            <person name="Wiesinger-Mayr H."/>
        </authorList>
    </citation>
    <scope>NUCLEOTIDE SEQUENCE [LARGE SCALE GENOMIC DNA]</scope>
    <source>
        <strain evidence="3">IS43</strain>
    </source>
</reference>
<dbReference type="SUPFAM" id="SSF82714">
    <property type="entry name" value="Multidrug efflux transporter AcrB TolC docking domain, DN and DC subdomains"/>
    <property type="match status" value="1"/>
</dbReference>
<comment type="caution">
    <text evidence="3">The sequence shown here is derived from an EMBL/GenBank/DDBJ whole genome shotgun (WGS) entry which is preliminary data.</text>
</comment>
<dbReference type="InterPro" id="IPR027463">
    <property type="entry name" value="AcrB_DN_DC_subdom"/>
</dbReference>
<dbReference type="GO" id="GO:0042910">
    <property type="term" value="F:xenobiotic transmembrane transporter activity"/>
    <property type="evidence" value="ECO:0007669"/>
    <property type="project" value="TreeGrafter"/>
</dbReference>
<dbReference type="Gene3D" id="3.30.2090.10">
    <property type="entry name" value="Multidrug efflux transporter AcrB TolC docking domain, DN and DC subdomains"/>
    <property type="match status" value="1"/>
</dbReference>
<dbReference type="Pfam" id="PF00873">
    <property type="entry name" value="ACR_tran"/>
    <property type="match status" value="1"/>
</dbReference>
<dbReference type="PRINTS" id="PR00702">
    <property type="entry name" value="ACRIFLAVINRP"/>
</dbReference>
<protein>
    <submittedName>
        <fullName evidence="3">RND multidrug efflux transporter Acriflavin resistance protein</fullName>
    </submittedName>
</protein>
<sequence length="221" mass="24350">MPHFFIERPIFAWVIALFIVLTGLLSIPRLPVAQYPEVAPPGIIISVSYPGASPEVMNTSVVSLIEREISSVDNLLYFESSSDTTGMASITVTFKPGTDIKLAQMDLQNQIKIVESRLPQSVRQNGINVEAANSGFLMMVGLKSPSGAYQEADLSDYFARNVTDELRRVPGVGKVQLFGGEKALRIWLDPMKLHSYGLSVTDVLSAISQQKRDCFTGQNRR</sequence>
<dbReference type="Gene3D" id="3.30.70.1430">
    <property type="entry name" value="Multidrug efflux transporter AcrB pore domain"/>
    <property type="match status" value="1"/>
</dbReference>
<dbReference type="AlphaFoldDB" id="W1DQ87"/>
<dbReference type="GO" id="GO:0005886">
    <property type="term" value="C:plasma membrane"/>
    <property type="evidence" value="ECO:0007669"/>
    <property type="project" value="TreeGrafter"/>
</dbReference>
<dbReference type="EMBL" id="CBWK010000465">
    <property type="protein sequence ID" value="CDL10264.1"/>
    <property type="molecule type" value="Genomic_DNA"/>
</dbReference>
<dbReference type="PANTHER" id="PTHR32063">
    <property type="match status" value="1"/>
</dbReference>
<dbReference type="SUPFAM" id="SSF82693">
    <property type="entry name" value="Multidrug efflux transporter AcrB pore domain, PN1, PN2, PC1 and PC2 subdomains"/>
    <property type="match status" value="2"/>
</dbReference>
<keyword evidence="1" id="KW-0812">Transmembrane</keyword>
<dbReference type="Gene3D" id="3.30.70.1320">
    <property type="entry name" value="Multidrug efflux transporter AcrB pore domain like"/>
    <property type="match status" value="1"/>
</dbReference>
<keyword evidence="4" id="KW-1185">Reference proteome</keyword>
<keyword evidence="2" id="KW-1133">Transmembrane helix</keyword>
<name>W1DQ87_KLEPN</name>
<dbReference type="Proteomes" id="UP000019183">
    <property type="component" value="Unassembled WGS sequence"/>
</dbReference>
<dbReference type="InterPro" id="IPR001036">
    <property type="entry name" value="Acrflvin-R"/>
</dbReference>
<proteinExistence type="predicted"/>
<evidence type="ECO:0000256" key="1">
    <source>
        <dbReference type="ARBA" id="ARBA00022692"/>
    </source>
</evidence>
<evidence type="ECO:0000313" key="3">
    <source>
        <dbReference type="EMBL" id="CDL10264.1"/>
    </source>
</evidence>
<organism evidence="3 4">
    <name type="scientific">Klebsiella pneumoniae IS43</name>
    <dbReference type="NCBI Taxonomy" id="1432552"/>
    <lineage>
        <taxon>Bacteria</taxon>
        <taxon>Pseudomonadati</taxon>
        <taxon>Pseudomonadota</taxon>
        <taxon>Gammaproteobacteria</taxon>
        <taxon>Enterobacterales</taxon>
        <taxon>Enterobacteriaceae</taxon>
        <taxon>Klebsiella/Raoultella group</taxon>
        <taxon>Klebsiella</taxon>
        <taxon>Klebsiella pneumoniae complex</taxon>
    </lineage>
</organism>
<dbReference type="FunFam" id="3.30.70.1430:FF:000001">
    <property type="entry name" value="Efflux pump membrane transporter"/>
    <property type="match status" value="1"/>
</dbReference>
<dbReference type="Gene3D" id="1.20.1640.10">
    <property type="entry name" value="Multidrug efflux transporter AcrB transmembrane domain"/>
    <property type="match status" value="1"/>
</dbReference>
<keyword evidence="2" id="KW-0472">Membrane</keyword>
<dbReference type="PANTHER" id="PTHR32063:SF10">
    <property type="entry name" value="EFFLUX PUMP MEMBRANE TRANSPORTER"/>
    <property type="match status" value="1"/>
</dbReference>
<accession>W1DQ87</accession>